<keyword evidence="16" id="KW-1185">Reference proteome</keyword>
<feature type="transmembrane region" description="Helical" evidence="12">
    <location>
        <begin position="127"/>
        <end position="145"/>
    </location>
</feature>
<dbReference type="InterPro" id="IPR023051">
    <property type="entry name" value="Kup"/>
</dbReference>
<dbReference type="HAMAP" id="MF_01522">
    <property type="entry name" value="Kup"/>
    <property type="match status" value="1"/>
</dbReference>
<comment type="similarity">
    <text evidence="2 12">Belongs to the HAK/KUP transporter (TC 2.A.72) family.</text>
</comment>
<evidence type="ECO:0000313" key="15">
    <source>
        <dbReference type="EMBL" id="SEU27496.1"/>
    </source>
</evidence>
<dbReference type="Pfam" id="PF22776">
    <property type="entry name" value="K_trans_C"/>
    <property type="match status" value="1"/>
</dbReference>
<keyword evidence="9 12" id="KW-1133">Transmembrane helix</keyword>
<dbReference type="InterPro" id="IPR053951">
    <property type="entry name" value="K_trans_N"/>
</dbReference>
<keyword evidence="5 12" id="KW-0633">Potassium transport</keyword>
<dbReference type="PANTHER" id="PTHR30540">
    <property type="entry name" value="OSMOTIC STRESS POTASSIUM TRANSPORTER"/>
    <property type="match status" value="1"/>
</dbReference>
<feature type="transmembrane region" description="Helical" evidence="12">
    <location>
        <begin position="193"/>
        <end position="217"/>
    </location>
</feature>
<evidence type="ECO:0000256" key="1">
    <source>
        <dbReference type="ARBA" id="ARBA00004141"/>
    </source>
</evidence>
<feature type="transmembrane region" description="Helical" evidence="12">
    <location>
        <begin position="347"/>
        <end position="369"/>
    </location>
</feature>
<sequence length="606" mass="64710">MGVVFGDLGTSPLYALQQSFHGPEAVPATPQNILGVLSLFIWSLLAVVCLKYLTLLMRVDNHGEGGILALVALLKPGRQGKGNGWVVGLGLFGAALLYGDGVITPAISVLSAVEGLKVATPIFEPYVVPLTVLILVALFAVQPFGTGKVGGVFGPIVALWFVSIGVLGAWGISRAPEVLAAFNPWHAVRFFQASGWHGFRVLGAVILCLTGAEALYADMGGFGRRPIRLAWFTLALPALVLSYLSQGAWLLHHPETADAPFFRSLPAGALYPMVALATLATVVASQALISAVFSLTQQAIQLGYCPPLHIVHTSPGHRGQIYLPGVNWGLMLACVAVVLGFRASAALASAYGLAVAGTMAITTVLFAAVARERWHWPTWALALVTGAFLAVDLSFLGANLLKVAEGGWLPLGMGLGAFLGMELWQRGRRLLVAHHNAKGLDLDALLHEATQGGLPRVKGTGVFLSGIHHGPPLVLVHHLRHNQLLHEHVVLLTVHIESVPAVSAHERVALEPLGEGVFRVLARYGYMERPDVPEALRQAQAQGLAVAPGAVTYYVGWVNVRAQRGGGLPRWLKRLYGAMQRNAYHTTDYFRLPSAQVMELGARVEL</sequence>
<dbReference type="Proteomes" id="UP000199181">
    <property type="component" value="Unassembled WGS sequence"/>
</dbReference>
<feature type="transmembrane region" description="Helical" evidence="12">
    <location>
        <begin position="85"/>
        <end position="107"/>
    </location>
</feature>
<evidence type="ECO:0000256" key="7">
    <source>
        <dbReference type="ARBA" id="ARBA00022847"/>
    </source>
</evidence>
<evidence type="ECO:0000256" key="4">
    <source>
        <dbReference type="ARBA" id="ARBA00022475"/>
    </source>
</evidence>
<evidence type="ECO:0000256" key="10">
    <source>
        <dbReference type="ARBA" id="ARBA00023065"/>
    </source>
</evidence>
<keyword evidence="4 12" id="KW-1003">Cell membrane</keyword>
<dbReference type="EMBL" id="FOIJ01000013">
    <property type="protein sequence ID" value="SEU27496.1"/>
    <property type="molecule type" value="Genomic_DNA"/>
</dbReference>
<dbReference type="PANTHER" id="PTHR30540:SF79">
    <property type="entry name" value="LOW AFFINITY POTASSIUM TRANSPORT SYSTEM PROTEIN KUP"/>
    <property type="match status" value="1"/>
</dbReference>
<keyword evidence="6 12" id="KW-0812">Transmembrane</keyword>
<accession>A0A1I0KQ62</accession>
<dbReference type="GO" id="GO:0015293">
    <property type="term" value="F:symporter activity"/>
    <property type="evidence" value="ECO:0007669"/>
    <property type="project" value="UniProtKB-UniRule"/>
</dbReference>
<evidence type="ECO:0000256" key="12">
    <source>
        <dbReference type="HAMAP-Rule" id="MF_01522"/>
    </source>
</evidence>
<evidence type="ECO:0000313" key="16">
    <source>
        <dbReference type="Proteomes" id="UP000199181"/>
    </source>
</evidence>
<comment type="subcellular location">
    <subcellularLocation>
        <location evidence="12">Cell membrane</location>
        <topology evidence="12">Multi-pass membrane protein</topology>
    </subcellularLocation>
    <subcellularLocation>
        <location evidence="1">Membrane</location>
        <topology evidence="1">Multi-pass membrane protein</topology>
    </subcellularLocation>
</comment>
<evidence type="ECO:0000256" key="9">
    <source>
        <dbReference type="ARBA" id="ARBA00022989"/>
    </source>
</evidence>
<dbReference type="GO" id="GO:0005886">
    <property type="term" value="C:plasma membrane"/>
    <property type="evidence" value="ECO:0007669"/>
    <property type="project" value="UniProtKB-SubCell"/>
</dbReference>
<proteinExistence type="inferred from homology"/>
<comment type="catalytic activity">
    <reaction evidence="12">
        <text>K(+)(in) + H(+)(in) = K(+)(out) + H(+)(out)</text>
        <dbReference type="Rhea" id="RHEA:28490"/>
        <dbReference type="ChEBI" id="CHEBI:15378"/>
        <dbReference type="ChEBI" id="CHEBI:29103"/>
    </reaction>
</comment>
<evidence type="ECO:0000256" key="6">
    <source>
        <dbReference type="ARBA" id="ARBA00022692"/>
    </source>
</evidence>
<reference evidence="16" key="1">
    <citation type="submission" date="2016-10" db="EMBL/GenBank/DDBJ databases">
        <authorList>
            <person name="Varghese N."/>
            <person name="Submissions S."/>
        </authorList>
    </citation>
    <scope>NUCLEOTIDE SEQUENCE [LARGE SCALE GENOMIC DNA]</scope>
    <source>
        <strain evidence="16">DSM 16858</strain>
    </source>
</reference>
<comment type="caution">
    <text evidence="12">Lacks conserved residue(s) required for the propagation of feature annotation.</text>
</comment>
<dbReference type="GO" id="GO:0015079">
    <property type="term" value="F:potassium ion transmembrane transporter activity"/>
    <property type="evidence" value="ECO:0007669"/>
    <property type="project" value="UniProtKB-UniRule"/>
</dbReference>
<evidence type="ECO:0000256" key="11">
    <source>
        <dbReference type="ARBA" id="ARBA00023136"/>
    </source>
</evidence>
<evidence type="ECO:0000256" key="2">
    <source>
        <dbReference type="ARBA" id="ARBA00007019"/>
    </source>
</evidence>
<keyword evidence="7 12" id="KW-0769">Symport</keyword>
<dbReference type="InterPro" id="IPR003855">
    <property type="entry name" value="K+_transporter"/>
</dbReference>
<feature type="transmembrane region" description="Helical" evidence="12">
    <location>
        <begin position="229"/>
        <end position="249"/>
    </location>
</feature>
<dbReference type="InterPro" id="IPR053952">
    <property type="entry name" value="K_trans_C"/>
</dbReference>
<feature type="transmembrane region" description="Helical" evidence="12">
    <location>
        <begin position="33"/>
        <end position="53"/>
    </location>
</feature>
<keyword evidence="3 12" id="KW-0813">Transport</keyword>
<evidence type="ECO:0000259" key="14">
    <source>
        <dbReference type="Pfam" id="PF22776"/>
    </source>
</evidence>
<feature type="transmembrane region" description="Helical" evidence="12">
    <location>
        <begin position="152"/>
        <end position="173"/>
    </location>
</feature>
<keyword evidence="11 12" id="KW-0472">Membrane</keyword>
<name>A0A1I0KQ62_9BACT</name>
<feature type="domain" description="K+ potassium transporter C-terminal" evidence="14">
    <location>
        <begin position="458"/>
        <end position="606"/>
    </location>
</feature>
<evidence type="ECO:0000256" key="5">
    <source>
        <dbReference type="ARBA" id="ARBA00022538"/>
    </source>
</evidence>
<dbReference type="AlphaFoldDB" id="A0A1I0KQ62"/>
<evidence type="ECO:0000259" key="13">
    <source>
        <dbReference type="Pfam" id="PF02705"/>
    </source>
</evidence>
<gene>
    <name evidence="12" type="primary">kup</name>
    <name evidence="15" type="ORF">SAMN05443639_1136</name>
</gene>
<comment type="function">
    <text evidence="12">Transport of potassium into the cell. Likely operates as a K(+):H(+) symporter.</text>
</comment>
<dbReference type="Pfam" id="PF02705">
    <property type="entry name" value="K_trans"/>
    <property type="match status" value="1"/>
</dbReference>
<organism evidence="15 16">
    <name type="scientific">Stigmatella erecta</name>
    <dbReference type="NCBI Taxonomy" id="83460"/>
    <lineage>
        <taxon>Bacteria</taxon>
        <taxon>Pseudomonadati</taxon>
        <taxon>Myxococcota</taxon>
        <taxon>Myxococcia</taxon>
        <taxon>Myxococcales</taxon>
        <taxon>Cystobacterineae</taxon>
        <taxon>Archangiaceae</taxon>
        <taxon>Stigmatella</taxon>
    </lineage>
</organism>
<keyword evidence="10 12" id="KW-0406">Ion transport</keyword>
<evidence type="ECO:0000256" key="8">
    <source>
        <dbReference type="ARBA" id="ARBA00022958"/>
    </source>
</evidence>
<feature type="transmembrane region" description="Helical" evidence="12">
    <location>
        <begin position="269"/>
        <end position="293"/>
    </location>
</feature>
<keyword evidence="8 12" id="KW-0630">Potassium</keyword>
<feature type="domain" description="K+ potassium transporter integral membrane" evidence="13">
    <location>
        <begin position="1"/>
        <end position="446"/>
    </location>
</feature>
<evidence type="ECO:0000256" key="3">
    <source>
        <dbReference type="ARBA" id="ARBA00022448"/>
    </source>
</evidence>
<protein>
    <recommendedName>
        <fullName evidence="12">Probable potassium transport system protein Kup</fullName>
    </recommendedName>
</protein>
<feature type="transmembrane region" description="Helical" evidence="12">
    <location>
        <begin position="321"/>
        <end position="341"/>
    </location>
</feature>
<feature type="transmembrane region" description="Helical" evidence="12">
    <location>
        <begin position="381"/>
        <end position="401"/>
    </location>
</feature>